<feature type="compositionally biased region" description="Basic and acidic residues" evidence="2">
    <location>
        <begin position="191"/>
        <end position="201"/>
    </location>
</feature>
<feature type="region of interest" description="Disordered" evidence="2">
    <location>
        <begin position="901"/>
        <end position="923"/>
    </location>
</feature>
<feature type="region of interest" description="Disordered" evidence="2">
    <location>
        <begin position="191"/>
        <end position="256"/>
    </location>
</feature>
<dbReference type="OrthoDB" id="26525at2759"/>
<evidence type="ECO:0000313" key="4">
    <source>
        <dbReference type="EMBL" id="GMI48837.1"/>
    </source>
</evidence>
<dbReference type="Proteomes" id="UP001165065">
    <property type="component" value="Unassembled WGS sequence"/>
</dbReference>
<feature type="domain" description="WW" evidence="3">
    <location>
        <begin position="1703"/>
        <end position="1730"/>
    </location>
</feature>
<dbReference type="PROSITE" id="PS50096">
    <property type="entry name" value="IQ"/>
    <property type="match status" value="8"/>
</dbReference>
<feature type="coiled-coil region" evidence="1">
    <location>
        <begin position="1295"/>
        <end position="1322"/>
    </location>
</feature>
<feature type="compositionally biased region" description="Basic residues" evidence="2">
    <location>
        <begin position="221"/>
        <end position="234"/>
    </location>
</feature>
<feature type="domain" description="WW" evidence="3">
    <location>
        <begin position="1624"/>
        <end position="1652"/>
    </location>
</feature>
<sequence length="1765" mass="201863">MATTSRPETGDVVVVDSSFENLPSGEGLNDIRGFFQGDFALDTPESFEAEIRLRTAAMGKLLKEQGADAAAAGFDMETASVDDGKQSSASRKNVNAAAERVAAKKKRMAQTLAPQKGGTMGLLNLETLKTLFSASVDASSGAGGLSEESIIYKKAKKAMVAKQKRALNEVLEGDSDLIRIVKEAEHIRELQKMEDGEEVRPSSEPGRKKKKLSNDPTASTIRKKGKGKKKRKKEKEKQDFSRFQRDLRVVQPDSETDATIAARKKNAAPKVNIANVVKKANMTLREFQLIEMRYNDVAQFSVDMPQLLLNALEQYSDPSDEMTASVISRDEAKAALEQCEMSFDMNDLEGMLDAASENVLDKNSVNFRSFCAKAMKKYRKDTVCIQLGSAKARKATAARDNPLSMFSIGEDEATIDDDGSNMAPHAAFLLNNSSDGQIVSTNPNLPPLKIQQALAVKHLKKDGNFDENFGRETPHLLQSNSRASIQDLRRELAMAEAGLQQLNSEVKKGVQWVQLNCPTAVKNNRAKKYCKQWGVEKLKRFLMGQDASNLMKGFEKWKDYVQFGKNVKSVEKFIRVKTCYKIFTMLSTFCLRQQGSALTHWNNVMIMQRNKEFNTCCIEIQRLVRGFLGRAFAHEVLRDASACKIQNRWKCKKAKAITDGLRVQKERNDAATLLQRRYRGYKDVEAAKFFVQGKREEKGALSIQTRWRGRGDRERVAKLKEEKEMNDSASLMQRRFRGFEARKEVAKKRREKEMHEAACVIQRRYRGVQGQLLYAHKKLERDSANMIAGAWRVYKAKQTTAGKMQAFLKKKQMEEEDKAARVLQGRVRIHGARRKTNGLRKAKQDKEEDQAARILQNRARGFHARKRVNRMKEQKAEKEEQDTAATLLQGRFRIREAKKSCNNKRENNRRMEEEKKRRWQAQHDADLRKEMEEQDKAARIMQGKARQFGAKKAVGRKRRERDRQNASKTIQKNYRTHRFLMKFNKKAHERKLRWMKEAEEKAKIEAEKERRRKEMELKEMNMAATKIQNVFRGRRARRKVEKRRNELAVLEAEAERKRILAEQNAAAQRLCNFFRVITAKIKVRRKKEEHKKRIADLEAAGDLGAAEIEEMKRKMQAEIQAMELSASMQAEQDKKDLANAEADAAKALEEEKKLEDEQEEVERERAALKIQGVYKKRKARIEARKIRKEKIALREQMKKEEEERKVREEIERKLREQAEEEERKKAAALLIEQNKSAVMIQGCYRSRMARRKVQAKKKAMLKESEMIKKKAETMRLRMARESKALRRLPNPSEARDKKLKEIEELGKKCEKLEEQAKVTRQDAIKHGIGGNMAASAERKKFEAEQARRIALMEEENKMHEAALKIQGCFRRRKARMVLEERKQIALMRARSSEMTYDAPDAGPPMGTFIRPGSVRMLARDADMKYLGDDMESMMQQQMGRFLESQQARAAKEYAERRAIEKEKAMNDLAIAQKEFNLVMGREGVSVADTTMVEKEVEKAREEGKRLAEEAARKVEEQAARKMKEMEERFEARMKLLEKRETRLANMEMESESAKLMALHAQVSAENAKRELDIKREMEEVTRRRRELEEREAAAGAGAMVTSNPDEVARVNQGRAITPSSRVVWKKIWDNEANSYYYLNQETNQAQWERPEGRGVSIVEGGGGGPQQGGGGNASGGEVTDYDTDAGETAGAGGGGGGGGGKKWEEFQDDSGKSYWYNAETQESVWEDPYKDPMKEEAKKWVSHIDPSTGVAYWYNKETGETKWED</sequence>
<comment type="caution">
    <text evidence="4">The sequence shown here is derived from an EMBL/GenBank/DDBJ whole genome shotgun (WGS) entry which is preliminary data.</text>
</comment>
<dbReference type="PROSITE" id="PS50020">
    <property type="entry name" value="WW_DOMAIN_2"/>
    <property type="match status" value="3"/>
</dbReference>
<proteinExistence type="predicted"/>
<feature type="region of interest" description="Disordered" evidence="2">
    <location>
        <begin position="940"/>
        <end position="970"/>
    </location>
</feature>
<feature type="domain" description="WW" evidence="3">
    <location>
        <begin position="1740"/>
        <end position="1765"/>
    </location>
</feature>
<dbReference type="Gene3D" id="2.20.70.10">
    <property type="match status" value="3"/>
</dbReference>
<organism evidence="4 5">
    <name type="scientific">Triparma columacea</name>
    <dbReference type="NCBI Taxonomy" id="722753"/>
    <lineage>
        <taxon>Eukaryota</taxon>
        <taxon>Sar</taxon>
        <taxon>Stramenopiles</taxon>
        <taxon>Ochrophyta</taxon>
        <taxon>Bolidophyceae</taxon>
        <taxon>Parmales</taxon>
        <taxon>Triparmaceae</taxon>
        <taxon>Triparma</taxon>
    </lineage>
</organism>
<reference evidence="5" key="1">
    <citation type="journal article" date="2023" name="Commun. Biol.">
        <title>Genome analysis of Parmales, the sister group of diatoms, reveals the evolutionary specialization of diatoms from phago-mixotrophs to photoautotrophs.</title>
        <authorList>
            <person name="Ban H."/>
            <person name="Sato S."/>
            <person name="Yoshikawa S."/>
            <person name="Yamada K."/>
            <person name="Nakamura Y."/>
            <person name="Ichinomiya M."/>
            <person name="Sato N."/>
            <person name="Blanc-Mathieu R."/>
            <person name="Endo H."/>
            <person name="Kuwata A."/>
            <person name="Ogata H."/>
        </authorList>
    </citation>
    <scope>NUCLEOTIDE SEQUENCE [LARGE SCALE GENOMIC DNA]</scope>
</reference>
<feature type="region of interest" description="Disordered" evidence="2">
    <location>
        <begin position="1584"/>
        <end position="1606"/>
    </location>
</feature>
<accession>A0A9W7LGQ3</accession>
<dbReference type="InterPro" id="IPR001202">
    <property type="entry name" value="WW_dom"/>
</dbReference>
<keyword evidence="5" id="KW-1185">Reference proteome</keyword>
<dbReference type="InterPro" id="IPR036020">
    <property type="entry name" value="WW_dom_sf"/>
</dbReference>
<feature type="compositionally biased region" description="Basic and acidic residues" evidence="2">
    <location>
        <begin position="235"/>
        <end position="248"/>
    </location>
</feature>
<evidence type="ECO:0000256" key="1">
    <source>
        <dbReference type="SAM" id="Coils"/>
    </source>
</evidence>
<dbReference type="SUPFAM" id="SSF51045">
    <property type="entry name" value="WW domain"/>
    <property type="match status" value="1"/>
</dbReference>
<keyword evidence="1" id="KW-0175">Coiled coil</keyword>
<evidence type="ECO:0000313" key="5">
    <source>
        <dbReference type="Proteomes" id="UP001165065"/>
    </source>
</evidence>
<dbReference type="Pfam" id="PF00612">
    <property type="entry name" value="IQ"/>
    <property type="match status" value="2"/>
</dbReference>
<feature type="coiled-coil region" evidence="1">
    <location>
        <begin position="1489"/>
        <end position="1539"/>
    </location>
</feature>
<feature type="coiled-coil region" evidence="1">
    <location>
        <begin position="996"/>
        <end position="1227"/>
    </location>
</feature>
<gene>
    <name evidence="4" type="ORF">TrCOL_g5980</name>
</gene>
<dbReference type="CDD" id="cd00201">
    <property type="entry name" value="WW"/>
    <property type="match status" value="3"/>
</dbReference>
<feature type="compositionally biased region" description="Gly residues" evidence="2">
    <location>
        <begin position="1659"/>
        <end position="1674"/>
    </location>
</feature>
<dbReference type="SMART" id="SM00015">
    <property type="entry name" value="IQ"/>
    <property type="match status" value="10"/>
</dbReference>
<feature type="region of interest" description="Disordered" evidence="2">
    <location>
        <begin position="1656"/>
        <end position="1706"/>
    </location>
</feature>
<protein>
    <recommendedName>
        <fullName evidence="3">WW domain-containing protein</fullName>
    </recommendedName>
</protein>
<evidence type="ECO:0000256" key="2">
    <source>
        <dbReference type="SAM" id="MobiDB-lite"/>
    </source>
</evidence>
<dbReference type="Pfam" id="PF00397">
    <property type="entry name" value="WW"/>
    <property type="match status" value="2"/>
</dbReference>
<name>A0A9W7LGQ3_9STRA</name>
<evidence type="ECO:0000259" key="3">
    <source>
        <dbReference type="PROSITE" id="PS50020"/>
    </source>
</evidence>
<dbReference type="Gene3D" id="1.20.5.190">
    <property type="match status" value="3"/>
</dbReference>
<feature type="compositionally biased region" description="Gly residues" evidence="2">
    <location>
        <begin position="1689"/>
        <end position="1700"/>
    </location>
</feature>
<dbReference type="InterPro" id="IPR000048">
    <property type="entry name" value="IQ_motif_EF-hand-BS"/>
</dbReference>
<dbReference type="SMART" id="SM00456">
    <property type="entry name" value="WW"/>
    <property type="match status" value="3"/>
</dbReference>
<dbReference type="EMBL" id="BRYA01000439">
    <property type="protein sequence ID" value="GMI48837.1"/>
    <property type="molecule type" value="Genomic_DNA"/>
</dbReference>